<feature type="transmembrane region" description="Helical" evidence="1">
    <location>
        <begin position="109"/>
        <end position="130"/>
    </location>
</feature>
<feature type="transmembrane region" description="Helical" evidence="1">
    <location>
        <begin position="142"/>
        <end position="164"/>
    </location>
</feature>
<accession>A0ABP8DTP8</accession>
<gene>
    <name evidence="2" type="ORF">GCM10022255_104830</name>
</gene>
<dbReference type="EMBL" id="BAABAT010000061">
    <property type="protein sequence ID" value="GAA4263124.1"/>
    <property type="molecule type" value="Genomic_DNA"/>
</dbReference>
<name>A0ABP8DTP8_9ACTN</name>
<feature type="transmembrane region" description="Helical" evidence="1">
    <location>
        <begin position="24"/>
        <end position="46"/>
    </location>
</feature>
<reference evidence="3" key="1">
    <citation type="journal article" date="2019" name="Int. J. Syst. Evol. Microbiol.">
        <title>The Global Catalogue of Microorganisms (GCM) 10K type strain sequencing project: providing services to taxonomists for standard genome sequencing and annotation.</title>
        <authorList>
            <consortium name="The Broad Institute Genomics Platform"/>
            <consortium name="The Broad Institute Genome Sequencing Center for Infectious Disease"/>
            <person name="Wu L."/>
            <person name="Ma J."/>
        </authorList>
    </citation>
    <scope>NUCLEOTIDE SEQUENCE [LARGE SCALE GENOMIC DNA]</scope>
    <source>
        <strain evidence="3">JCM 17441</strain>
    </source>
</reference>
<comment type="caution">
    <text evidence="2">The sequence shown here is derived from an EMBL/GenBank/DDBJ whole genome shotgun (WGS) entry which is preliminary data.</text>
</comment>
<keyword evidence="3" id="KW-1185">Reference proteome</keyword>
<evidence type="ECO:0000313" key="3">
    <source>
        <dbReference type="Proteomes" id="UP001500620"/>
    </source>
</evidence>
<dbReference type="Proteomes" id="UP001500620">
    <property type="component" value="Unassembled WGS sequence"/>
</dbReference>
<organism evidence="2 3">
    <name type="scientific">Dactylosporangium darangshiense</name>
    <dbReference type="NCBI Taxonomy" id="579108"/>
    <lineage>
        <taxon>Bacteria</taxon>
        <taxon>Bacillati</taxon>
        <taxon>Actinomycetota</taxon>
        <taxon>Actinomycetes</taxon>
        <taxon>Micromonosporales</taxon>
        <taxon>Micromonosporaceae</taxon>
        <taxon>Dactylosporangium</taxon>
    </lineage>
</organism>
<keyword evidence="1" id="KW-1133">Transmembrane helix</keyword>
<feature type="transmembrane region" description="Helical" evidence="1">
    <location>
        <begin position="82"/>
        <end position="102"/>
    </location>
</feature>
<evidence type="ECO:0000313" key="2">
    <source>
        <dbReference type="EMBL" id="GAA4263124.1"/>
    </source>
</evidence>
<keyword evidence="1" id="KW-0472">Membrane</keyword>
<protein>
    <submittedName>
        <fullName evidence="2">Uncharacterized protein</fullName>
    </submittedName>
</protein>
<keyword evidence="1" id="KW-0812">Transmembrane</keyword>
<proteinExistence type="predicted"/>
<dbReference type="RefSeq" id="WP_345141856.1">
    <property type="nucleotide sequence ID" value="NZ_BAABAT010000061.1"/>
</dbReference>
<sequence>MSYPAYQPVPAFAPAPPPSRPATLGLAFLGALLSGVLALAGSILLYTGAHDVAVKQGIGADNADALGQELTDSIVSDAVHTLQLRGISGIVSAVLILAVALAARNAATWARVVLTVLLVGGLCAGGVQVADIAPAATKALDVAAIVLNLAVVVLLFLPATNAYAKARKQRVA</sequence>
<evidence type="ECO:0000256" key="1">
    <source>
        <dbReference type="SAM" id="Phobius"/>
    </source>
</evidence>